<keyword evidence="4" id="KW-1185">Reference proteome</keyword>
<dbReference type="InterPro" id="IPR025400">
    <property type="entry name" value="Lin1244/Lin1753-like_N"/>
</dbReference>
<feature type="region of interest" description="Disordered" evidence="1">
    <location>
        <begin position="110"/>
        <end position="161"/>
    </location>
</feature>
<accession>A0ABQ2D893</accession>
<feature type="region of interest" description="Disordered" evidence="1">
    <location>
        <begin position="218"/>
        <end position="242"/>
    </location>
</feature>
<feature type="compositionally biased region" description="Basic and acidic residues" evidence="1">
    <location>
        <begin position="218"/>
        <end position="227"/>
    </location>
</feature>
<dbReference type="Pfam" id="PF14297">
    <property type="entry name" value="Lin1244_N"/>
    <property type="match status" value="1"/>
</dbReference>
<proteinExistence type="predicted"/>
<sequence length="242" mass="28063">MAKETYYFSHDANARNDEKILMLRADHGWTGYGVYWALLEMMFENSDTKLSHDKIKGIAVSYNIDITVLKDVINTCISEGLFVSDGDKFWSESLINRKSKYLDLKKKKSEAGKKGMQKRWAKQQSDNTVITDDNKQDNSVISENNKGKESKGNKSKVNKKRYHDNVLLTDDEYKRLVKDYGTTIVDSKIEDLDNYIGSKGKRYKDHNKTLRMWLKKDVKNQPEKKGNDLFSNNSVELTEDDY</sequence>
<name>A0ABQ2D893_9BACI</name>
<dbReference type="Proteomes" id="UP000634435">
    <property type="component" value="Unassembled WGS sequence"/>
</dbReference>
<organism evidence="3 4">
    <name type="scientific">Virgibacillus kapii</name>
    <dbReference type="NCBI Taxonomy" id="1638645"/>
    <lineage>
        <taxon>Bacteria</taxon>
        <taxon>Bacillati</taxon>
        <taxon>Bacillota</taxon>
        <taxon>Bacilli</taxon>
        <taxon>Bacillales</taxon>
        <taxon>Bacillaceae</taxon>
        <taxon>Virgibacillus</taxon>
    </lineage>
</organism>
<feature type="domain" description="Lin1244/Lin1753-like N-terminal" evidence="2">
    <location>
        <begin position="7"/>
        <end position="93"/>
    </location>
</feature>
<evidence type="ECO:0000256" key="1">
    <source>
        <dbReference type="SAM" id="MobiDB-lite"/>
    </source>
</evidence>
<feature type="compositionally biased region" description="Polar residues" evidence="1">
    <location>
        <begin position="122"/>
        <end position="141"/>
    </location>
</feature>
<comment type="caution">
    <text evidence="3">The sequence shown here is derived from an EMBL/GenBank/DDBJ whole genome shotgun (WGS) entry which is preliminary data.</text>
</comment>
<evidence type="ECO:0000259" key="2">
    <source>
        <dbReference type="Pfam" id="PF14297"/>
    </source>
</evidence>
<evidence type="ECO:0000313" key="4">
    <source>
        <dbReference type="Proteomes" id="UP000634435"/>
    </source>
</evidence>
<protein>
    <recommendedName>
        <fullName evidence="2">Lin1244/Lin1753-like N-terminal domain-containing protein</fullName>
    </recommendedName>
</protein>
<evidence type="ECO:0000313" key="3">
    <source>
        <dbReference type="EMBL" id="GGJ48869.1"/>
    </source>
</evidence>
<dbReference type="RefSeq" id="WP_188942179.1">
    <property type="nucleotide sequence ID" value="NZ_BMPN01000001.1"/>
</dbReference>
<dbReference type="EMBL" id="BMPN01000001">
    <property type="protein sequence ID" value="GGJ48869.1"/>
    <property type="molecule type" value="Genomic_DNA"/>
</dbReference>
<reference evidence="4" key="1">
    <citation type="journal article" date="2019" name="Int. J. Syst. Evol. Microbiol.">
        <title>The Global Catalogue of Microorganisms (GCM) 10K type strain sequencing project: providing services to taxonomists for standard genome sequencing and annotation.</title>
        <authorList>
            <consortium name="The Broad Institute Genomics Platform"/>
            <consortium name="The Broad Institute Genome Sequencing Center for Infectious Disease"/>
            <person name="Wu L."/>
            <person name="Ma J."/>
        </authorList>
    </citation>
    <scope>NUCLEOTIDE SEQUENCE [LARGE SCALE GENOMIC DNA]</scope>
    <source>
        <strain evidence="4">JCM 30071</strain>
    </source>
</reference>
<gene>
    <name evidence="3" type="ORF">GCM10007111_08600</name>
</gene>